<name>A0A977K984_9CREN</name>
<dbReference type="InterPro" id="IPR029026">
    <property type="entry name" value="tRNA_m1G_MTases_N"/>
</dbReference>
<dbReference type="SUPFAM" id="SSF75217">
    <property type="entry name" value="alpha/beta knot"/>
    <property type="match status" value="1"/>
</dbReference>
<reference evidence="10" key="1">
    <citation type="submission" date="2013-11" db="EMBL/GenBank/DDBJ databases">
        <title>Comparative genomics of Ignicoccus.</title>
        <authorList>
            <person name="Podar M."/>
        </authorList>
    </citation>
    <scope>NUCLEOTIDE SEQUENCE</scope>
    <source>
        <strain evidence="10">DSM 13166</strain>
    </source>
</reference>
<accession>A0A977K984</accession>
<feature type="site" description="Interaction with substrate rRNA" evidence="9">
    <location>
        <position position="110"/>
    </location>
</feature>
<comment type="similarity">
    <text evidence="1 9">Belongs to the class IV-like SAM-binding methyltransferase superfamily. RNA methyltransferase NEP1 family.</text>
</comment>
<keyword evidence="5 9" id="KW-0808">Transferase</keyword>
<feature type="site" description="Interaction with substrate rRNA" evidence="9">
    <location>
        <position position="62"/>
    </location>
</feature>
<evidence type="ECO:0000313" key="11">
    <source>
        <dbReference type="Proteomes" id="UP001063698"/>
    </source>
</evidence>
<dbReference type="PANTHER" id="PTHR12636">
    <property type="entry name" value="NEP1/MRA1"/>
    <property type="match status" value="1"/>
</dbReference>
<dbReference type="Pfam" id="PF03587">
    <property type="entry name" value="EMG1"/>
    <property type="match status" value="1"/>
</dbReference>
<sequence>MRKLRIIMAYSALETVPREIASHPQIRAYAERRRKPPTKVILDKSYHFHAMKSLKDKEMRGRPDMVFAFLLAALASPLNQRGLLEVYVHTRDDYVIFVNPKMKPIRSYERFLGIMEKLFEEGRVPEEGEPLMEIRNMGLEYLVKKVIGTEGIVLLEHGGRLVPPKRIAEMGREYPIVVQGFPRGDFGLEAYKIAKEKAYIFPTILDSWLVADRIIAAYEEISGVYG</sequence>
<dbReference type="AlphaFoldDB" id="A0A977K984"/>
<feature type="site" description="Interaction with substrate rRNA" evidence="9">
    <location>
        <position position="106"/>
    </location>
</feature>
<dbReference type="GO" id="GO:0070475">
    <property type="term" value="P:rRNA base methylation"/>
    <property type="evidence" value="ECO:0007669"/>
    <property type="project" value="InterPro"/>
</dbReference>
<evidence type="ECO:0000256" key="1">
    <source>
        <dbReference type="ARBA" id="ARBA00008115"/>
    </source>
</evidence>
<keyword evidence="2 9" id="KW-0690">Ribosome biogenesis</keyword>
<comment type="catalytic activity">
    <reaction evidence="9">
        <text>a pseudouridine in rRNA + S-adenosyl-L-methionine = an N(1)-methylpseudouridine in rRNA + S-adenosyl-L-homocysteine + H(+)</text>
        <dbReference type="Rhea" id="RHEA:46696"/>
        <dbReference type="Rhea" id="RHEA-COMP:11634"/>
        <dbReference type="Rhea" id="RHEA-COMP:13933"/>
        <dbReference type="ChEBI" id="CHEBI:15378"/>
        <dbReference type="ChEBI" id="CHEBI:57856"/>
        <dbReference type="ChEBI" id="CHEBI:59789"/>
        <dbReference type="ChEBI" id="CHEBI:65314"/>
        <dbReference type="ChEBI" id="CHEBI:74890"/>
    </reaction>
</comment>
<comment type="function">
    <text evidence="9">Methyltransferase involved in ribosomal biogenesis. Specifically catalyzes the N1-methylation of the pseudouridine corresponding to position 914 in M.jannaschii 16S rRNA.</text>
</comment>
<dbReference type="CDD" id="cd18088">
    <property type="entry name" value="Nep1-like"/>
    <property type="match status" value="1"/>
</dbReference>
<feature type="site" description="Stabilizes Arg-xx" evidence="9">
    <location>
        <position position="64"/>
    </location>
</feature>
<dbReference type="GO" id="GO:0019843">
    <property type="term" value="F:rRNA binding"/>
    <property type="evidence" value="ECO:0007669"/>
    <property type="project" value="UniProtKB-UniRule"/>
</dbReference>
<dbReference type="EC" id="2.1.1.-" evidence="9"/>
<keyword evidence="8 9" id="KW-0694">RNA-binding</keyword>
<gene>
    <name evidence="9" type="primary">nep1</name>
    <name evidence="10" type="ORF">IPA_03120</name>
</gene>
<feature type="binding site" evidence="9">
    <location>
        <begin position="200"/>
        <end position="205"/>
    </location>
    <ligand>
        <name>S-adenosyl-L-methionine</name>
        <dbReference type="ChEBI" id="CHEBI:59789"/>
    </ligand>
</feature>
<evidence type="ECO:0000256" key="6">
    <source>
        <dbReference type="ARBA" id="ARBA00022691"/>
    </source>
</evidence>
<evidence type="ECO:0000256" key="8">
    <source>
        <dbReference type="ARBA" id="ARBA00022884"/>
    </source>
</evidence>
<keyword evidence="3 9" id="KW-0698">rRNA processing</keyword>
<evidence type="ECO:0000256" key="2">
    <source>
        <dbReference type="ARBA" id="ARBA00022517"/>
    </source>
</evidence>
<evidence type="ECO:0000256" key="4">
    <source>
        <dbReference type="ARBA" id="ARBA00022603"/>
    </source>
</evidence>
<evidence type="ECO:0000313" key="10">
    <source>
        <dbReference type="EMBL" id="UXD21342.1"/>
    </source>
</evidence>
<dbReference type="GO" id="GO:0070037">
    <property type="term" value="F:rRNA (pseudouridine) methyltransferase activity"/>
    <property type="evidence" value="ECO:0007669"/>
    <property type="project" value="UniProtKB-UniRule"/>
</dbReference>
<keyword evidence="7 9" id="KW-0699">rRNA-binding</keyword>
<keyword evidence="6 9" id="KW-0949">S-adenosyl-L-methionine</keyword>
<comment type="caution">
    <text evidence="9">Lacks conserved residue(s) required for the propagation of feature annotation.</text>
</comment>
<protein>
    <recommendedName>
        <fullName evidence="9">Ribosomal RNA small subunit methyltransferase Nep1</fullName>
        <ecNumber evidence="9">2.1.1.-</ecNumber>
    </recommendedName>
    <alternativeName>
        <fullName evidence="9">16S rRNA (pseudouridine-N1-)-methyltransferase Nep1</fullName>
    </alternativeName>
</protein>
<comment type="subunit">
    <text evidence="9">Homodimer.</text>
</comment>
<dbReference type="EMBL" id="CP006868">
    <property type="protein sequence ID" value="UXD21342.1"/>
    <property type="molecule type" value="Genomic_DNA"/>
</dbReference>
<keyword evidence="11" id="KW-1185">Reference proteome</keyword>
<dbReference type="InterPro" id="IPR005304">
    <property type="entry name" value="Rbsml_bgen_MeTrfase_EMG1/NEP1"/>
</dbReference>
<dbReference type="HAMAP" id="MF_00554">
    <property type="entry name" value="NEP1"/>
    <property type="match status" value="1"/>
</dbReference>
<dbReference type="InterPro" id="IPR029028">
    <property type="entry name" value="Alpha/beta_knot_MTases"/>
</dbReference>
<feature type="binding site" evidence="9">
    <location>
        <position position="184"/>
    </location>
    <ligand>
        <name>S-adenosyl-L-methionine</name>
        <dbReference type="ChEBI" id="CHEBI:59789"/>
    </ligand>
</feature>
<proteinExistence type="inferred from homology"/>
<evidence type="ECO:0000256" key="5">
    <source>
        <dbReference type="ARBA" id="ARBA00022679"/>
    </source>
</evidence>
<dbReference type="InterPro" id="IPR023503">
    <property type="entry name" value="Ribosome_NEP1_arc"/>
</dbReference>
<dbReference type="PANTHER" id="PTHR12636:SF5">
    <property type="entry name" value="RIBOSOMAL RNA SMALL SUBUNIT METHYLTRANSFERASE NEP1"/>
    <property type="match status" value="1"/>
</dbReference>
<evidence type="ECO:0000256" key="3">
    <source>
        <dbReference type="ARBA" id="ARBA00022552"/>
    </source>
</evidence>
<dbReference type="Gene3D" id="3.40.1280.10">
    <property type="match status" value="1"/>
</dbReference>
<dbReference type="KEGG" id="ipc:IPA_03120"/>
<evidence type="ECO:0000256" key="9">
    <source>
        <dbReference type="HAMAP-Rule" id="MF_00554"/>
    </source>
</evidence>
<organism evidence="10 11">
    <name type="scientific">Ignicoccus pacificus DSM 13166</name>
    <dbReference type="NCBI Taxonomy" id="940294"/>
    <lineage>
        <taxon>Archaea</taxon>
        <taxon>Thermoproteota</taxon>
        <taxon>Thermoprotei</taxon>
        <taxon>Desulfurococcales</taxon>
        <taxon>Desulfurococcaceae</taxon>
        <taxon>Ignicoccus</taxon>
    </lineage>
</organism>
<evidence type="ECO:0000256" key="7">
    <source>
        <dbReference type="ARBA" id="ARBA00022730"/>
    </source>
</evidence>
<keyword evidence="4 9" id="KW-0489">Methyltransferase</keyword>
<dbReference type="Proteomes" id="UP001063698">
    <property type="component" value="Chromosome"/>
</dbReference>